<accession>A0AAX3BAT7</accession>
<evidence type="ECO:0000313" key="1">
    <source>
        <dbReference type="EMBL" id="URA09380.1"/>
    </source>
</evidence>
<proteinExistence type="predicted"/>
<reference evidence="1" key="2">
    <citation type="submission" date="2022-06" db="EMBL/GenBank/DDBJ databases">
        <title>Thermospira aquatica gen. nov., sp. nov.</title>
        <authorList>
            <person name="Ben Ali Gam Z."/>
            <person name="Labat M."/>
        </authorList>
    </citation>
    <scope>NUCLEOTIDE SEQUENCE</scope>
    <source>
        <strain evidence="1">F1F22</strain>
    </source>
</reference>
<organism evidence="1 2">
    <name type="scientific">Thermospira aquatica</name>
    <dbReference type="NCBI Taxonomy" id="2828656"/>
    <lineage>
        <taxon>Bacteria</taxon>
        <taxon>Pseudomonadati</taxon>
        <taxon>Spirochaetota</taxon>
        <taxon>Spirochaetia</taxon>
        <taxon>Brevinematales</taxon>
        <taxon>Thermospiraceae</taxon>
        <taxon>Thermospira</taxon>
    </lineage>
</organism>
<dbReference type="AlphaFoldDB" id="A0AAX3BAT7"/>
<keyword evidence="2" id="KW-1185">Reference proteome</keyword>
<protein>
    <recommendedName>
        <fullName evidence="3">Integrase catalytic domain-containing protein</fullName>
    </recommendedName>
</protein>
<dbReference type="EMBL" id="CP073355">
    <property type="protein sequence ID" value="URA09380.1"/>
    <property type="molecule type" value="Genomic_DNA"/>
</dbReference>
<dbReference type="Proteomes" id="UP001056539">
    <property type="component" value="Chromosome"/>
</dbReference>
<dbReference type="KEGG" id="taqu:KDW03_07745"/>
<reference evidence="1" key="1">
    <citation type="submission" date="2021-04" db="EMBL/GenBank/DDBJ databases">
        <authorList>
            <person name="Postec A."/>
        </authorList>
    </citation>
    <scope>NUCLEOTIDE SEQUENCE</scope>
    <source>
        <strain evidence="1">F1F22</strain>
    </source>
</reference>
<sequence>MIYAHSPQAKGRVERWNGIHQDRLIAEMKLKNIKDIDSANRFLKEYYWEKNNRKFSKKPLSDEDFHIALMPDQDLRNYVCYTAECKVYRDYTIKFSKRIYQIEKKQPIAIKPGDNVILKTWLDGSIHIFKKNIELNFFEIDDYGRRVSA</sequence>
<dbReference type="RefSeq" id="WP_271434508.1">
    <property type="nucleotide sequence ID" value="NZ_CP073355.1"/>
</dbReference>
<evidence type="ECO:0000313" key="2">
    <source>
        <dbReference type="Proteomes" id="UP001056539"/>
    </source>
</evidence>
<evidence type="ECO:0008006" key="3">
    <source>
        <dbReference type="Google" id="ProtNLM"/>
    </source>
</evidence>
<gene>
    <name evidence="1" type="ORF">KDW03_07745</name>
</gene>
<name>A0AAX3BAT7_9SPIR</name>